<dbReference type="EMBL" id="LN852703">
    <property type="protein sequence ID" value="CRY93605.1"/>
    <property type="molecule type" value="Genomic_DNA"/>
</dbReference>
<accession>A0A0H5PWP2</accession>
<organism evidence="2">
    <name type="scientific">uncultured prokaryote</name>
    <dbReference type="NCBI Taxonomy" id="198431"/>
    <lineage>
        <taxon>unclassified sequences</taxon>
        <taxon>environmental samples</taxon>
    </lineage>
</organism>
<evidence type="ECO:0000313" key="2">
    <source>
        <dbReference type="EMBL" id="CRY93605.1"/>
    </source>
</evidence>
<dbReference type="Pfam" id="PF01610">
    <property type="entry name" value="DDE_Tnp_ISL3"/>
    <property type="match status" value="1"/>
</dbReference>
<feature type="domain" description="Transposase IS204/IS1001/IS1096/IS1165 DDE" evidence="1">
    <location>
        <begin position="56"/>
        <end position="342"/>
    </location>
</feature>
<name>A0A0H5PWP2_9ZZZZ</name>
<proteinExistence type="predicted"/>
<dbReference type="InterPro" id="IPR047951">
    <property type="entry name" value="Transpos_ISL3"/>
</dbReference>
<protein>
    <recommendedName>
        <fullName evidence="1">Transposase IS204/IS1001/IS1096/IS1165 DDE domain-containing protein</fullName>
    </recommendedName>
</protein>
<dbReference type="PANTHER" id="PTHR33498:SF1">
    <property type="entry name" value="TRANSPOSASE FOR INSERTION SEQUENCE ELEMENT IS1557"/>
    <property type="match status" value="1"/>
</dbReference>
<dbReference type="AlphaFoldDB" id="A0A0H5PWP2"/>
<dbReference type="PANTHER" id="PTHR33498">
    <property type="entry name" value="TRANSPOSASE FOR INSERTION SEQUENCE ELEMENT IS1557"/>
    <property type="match status" value="1"/>
</dbReference>
<reference evidence="2" key="1">
    <citation type="submission" date="2015-06" db="EMBL/GenBank/DDBJ databases">
        <authorList>
            <person name="Joergensen T."/>
        </authorList>
    </citation>
    <scope>NUCLEOTIDE SEQUENCE</scope>
    <source>
        <strain evidence="2">RGFK0007</strain>
    </source>
</reference>
<evidence type="ECO:0000259" key="1">
    <source>
        <dbReference type="Pfam" id="PF01610"/>
    </source>
</evidence>
<reference evidence="2" key="2">
    <citation type="submission" date="2015-07" db="EMBL/GenBank/DDBJ databases">
        <title>Plasmids, circular viruses and viroids from rat gut.</title>
        <authorList>
            <person name="Jorgensen T.J."/>
            <person name="Hansen M.A."/>
            <person name="Xu Z."/>
            <person name="Tabak M.A."/>
            <person name="Sorensen S.J."/>
            <person name="Hansen L.H."/>
        </authorList>
    </citation>
    <scope>NUCLEOTIDE SEQUENCE</scope>
    <source>
        <strain evidence="2">RGFK0007</strain>
    </source>
</reference>
<sequence length="348" mass="40695">METLPITARSFEKDYFVDGDNYEKAYKNHLSGFREWSELEHSDEWLVFPENIGQHVSIDETCLSAGEVYTIVCNKEAHGRKGSIIAIVRGTKAKEVIKALEKIPEMLRMSVVEVTLDFSDSMHSIVEKCFPNAMRTLDRFHHQQFCLEALQEVRREYRREQMTKDANDREEHRLRMKELAKNNGPWIDEDGNPIRRNAKFYPKRLENEETRAELLARSKGLLMMSPNKWTDTQKERAEILFREFPAIKTAFSLTHSLRMIFSQKCSKEQGAESLRSWYGKVAEFGNKAFNDIAAAMYDRENEILNYFVNRSTNASAESFNAKVKQFRALLRGIIDRKFFLFRLTKIYA</sequence>
<dbReference type="InterPro" id="IPR002560">
    <property type="entry name" value="Transposase_DDE"/>
</dbReference>